<accession>A0A285BXJ5</accession>
<reference evidence="3 4" key="1">
    <citation type="submission" date="2017-08" db="EMBL/GenBank/DDBJ databases">
        <authorList>
            <person name="de Groot N.N."/>
        </authorList>
    </citation>
    <scope>NUCLEOTIDE SEQUENCE [LARGE SCALE GENOMIC DNA]</scope>
    <source>
        <strain evidence="3 4">Nm15</strain>
    </source>
</reference>
<organism evidence="3 4">
    <name type="scientific">Nitrosomonas ureae</name>
    <dbReference type="NCBI Taxonomy" id="44577"/>
    <lineage>
        <taxon>Bacteria</taxon>
        <taxon>Pseudomonadati</taxon>
        <taxon>Pseudomonadota</taxon>
        <taxon>Betaproteobacteria</taxon>
        <taxon>Nitrosomonadales</taxon>
        <taxon>Nitrosomonadaceae</taxon>
        <taxon>Nitrosomonas</taxon>
    </lineage>
</organism>
<evidence type="ECO:0000259" key="2">
    <source>
        <dbReference type="PROSITE" id="PS50878"/>
    </source>
</evidence>
<evidence type="ECO:0000256" key="1">
    <source>
        <dbReference type="ARBA" id="ARBA00034120"/>
    </source>
</evidence>
<dbReference type="PANTHER" id="PTHR34047">
    <property type="entry name" value="NUCLEAR INTRON MATURASE 1, MITOCHONDRIAL-RELATED"/>
    <property type="match status" value="1"/>
</dbReference>
<dbReference type="PANTHER" id="PTHR34047:SF8">
    <property type="entry name" value="PROTEIN YKFC"/>
    <property type="match status" value="1"/>
</dbReference>
<sequence>MKRHRIELTAIAAWDNLLLAVLKAAKGKRFRPAVTSFFMNLDESITQLHNDILEQKVPDGNYRSFVIHDPKRRTIHAASFTDRVLHHAIMNCAAPIFENSLVGTSFACRPGKGIHLAVVQVQRNLQRFPWFVQVDVEHYFPAIDHARLLNLLSRRFKDVAFMQLLERIIRSYQSTHGKGLPIGSLTSQYFANYYLDSTDRFLLNHPAVCAHIRYMDDIVWWCENNSDARIVLQELTAYVRNVCQLKLKPLIQINRSTQGITYCGFRIFPGTLRLTARKQRRYRYLRQHYEATWKLGFIDDQSLQTTYDAILAATLPAHSKTWRQRDLQLHPCLYDNGNG</sequence>
<gene>
    <name evidence="3" type="ORF">SAMN06296273_1086</name>
</gene>
<dbReference type="InterPro" id="IPR051083">
    <property type="entry name" value="GrpII_Intron_Splice-Mob/Def"/>
</dbReference>
<dbReference type="AlphaFoldDB" id="A0A285BXJ5"/>
<dbReference type="GO" id="GO:0003964">
    <property type="term" value="F:RNA-directed DNA polymerase activity"/>
    <property type="evidence" value="ECO:0007669"/>
    <property type="project" value="UniProtKB-KW"/>
</dbReference>
<name>A0A285BXJ5_9PROT</name>
<dbReference type="SUPFAM" id="SSF56672">
    <property type="entry name" value="DNA/RNA polymerases"/>
    <property type="match status" value="1"/>
</dbReference>
<dbReference type="CDD" id="cd01651">
    <property type="entry name" value="RT_G2_intron"/>
    <property type="match status" value="1"/>
</dbReference>
<keyword evidence="3" id="KW-0548">Nucleotidyltransferase</keyword>
<protein>
    <submittedName>
        <fullName evidence="3">Reverse transcriptase (RNA-dependent DNA polymerase)</fullName>
    </submittedName>
</protein>
<dbReference type="InterPro" id="IPR000477">
    <property type="entry name" value="RT_dom"/>
</dbReference>
<keyword evidence="3" id="KW-0808">Transferase</keyword>
<dbReference type="OrthoDB" id="9793236at2"/>
<feature type="domain" description="Reverse transcriptase" evidence="2">
    <location>
        <begin position="1"/>
        <end position="267"/>
    </location>
</feature>
<dbReference type="PROSITE" id="PS50878">
    <property type="entry name" value="RT_POL"/>
    <property type="match status" value="1"/>
</dbReference>
<proteinExistence type="inferred from homology"/>
<dbReference type="Pfam" id="PF00078">
    <property type="entry name" value="RVT_1"/>
    <property type="match status" value="1"/>
</dbReference>
<dbReference type="Proteomes" id="UP000242498">
    <property type="component" value="Chromosome I"/>
</dbReference>
<keyword evidence="3" id="KW-0695">RNA-directed DNA polymerase</keyword>
<dbReference type="InterPro" id="IPR043502">
    <property type="entry name" value="DNA/RNA_pol_sf"/>
</dbReference>
<comment type="similarity">
    <text evidence="1">Belongs to the bacterial reverse transcriptase family.</text>
</comment>
<evidence type="ECO:0000313" key="3">
    <source>
        <dbReference type="EMBL" id="SNX59646.1"/>
    </source>
</evidence>
<dbReference type="RefSeq" id="WP_096292373.1">
    <property type="nucleotide sequence ID" value="NZ_LT907782.1"/>
</dbReference>
<evidence type="ECO:0000313" key="4">
    <source>
        <dbReference type="Proteomes" id="UP000242498"/>
    </source>
</evidence>
<dbReference type="EMBL" id="LT907782">
    <property type="protein sequence ID" value="SNX59646.1"/>
    <property type="molecule type" value="Genomic_DNA"/>
</dbReference>